<dbReference type="PANTHER" id="PTHR46233:SF1">
    <property type="entry name" value="CONSERVED PROTEIN"/>
    <property type="match status" value="1"/>
</dbReference>
<proteinExistence type="predicted"/>
<dbReference type="RefSeq" id="WP_097187553.1">
    <property type="nucleotide sequence ID" value="NZ_OBQK01000003.1"/>
</dbReference>
<dbReference type="InterPro" id="IPR001279">
    <property type="entry name" value="Metallo-B-lactamas"/>
</dbReference>
<feature type="domain" description="Metallo-beta-lactamase" evidence="1">
    <location>
        <begin position="36"/>
        <end position="208"/>
    </location>
</feature>
<dbReference type="SMART" id="SM00849">
    <property type="entry name" value="Lactamase_B"/>
    <property type="match status" value="1"/>
</dbReference>
<name>A0A285VPJ6_9MICO</name>
<keyword evidence="3" id="KW-1185">Reference proteome</keyword>
<dbReference type="InterPro" id="IPR036866">
    <property type="entry name" value="RibonucZ/Hydroxyglut_hydro"/>
</dbReference>
<evidence type="ECO:0000313" key="2">
    <source>
        <dbReference type="EMBL" id="SOC54531.1"/>
    </source>
</evidence>
<protein>
    <submittedName>
        <fullName evidence="2">Glyoxylase, beta-lactamase superfamily II</fullName>
    </submittedName>
</protein>
<dbReference type="InterPro" id="IPR051453">
    <property type="entry name" value="MBL_Glyoxalase_II"/>
</dbReference>
<dbReference type="Gene3D" id="3.60.15.10">
    <property type="entry name" value="Ribonuclease Z/Hydroxyacylglutathione hydrolase-like"/>
    <property type="match status" value="1"/>
</dbReference>
<reference evidence="3" key="1">
    <citation type="submission" date="2017-08" db="EMBL/GenBank/DDBJ databases">
        <authorList>
            <person name="Varghese N."/>
            <person name="Submissions S."/>
        </authorList>
    </citation>
    <scope>NUCLEOTIDE SEQUENCE [LARGE SCALE GENOMIC DNA]</scope>
    <source>
        <strain evidence="3">USBA17B2</strain>
    </source>
</reference>
<sequence length="229" mass="24151">MSHDSDRVGHVSPGGPAWALPLPGAVVTKFSVSTMDNNVYLVRCTATGERLLVDAADDPGRILAGLDDDAREGGRGLSGILTTHRHADHHRALPEVTLATGARTLAGSDDADHLPVRVDVRLVDGDVVRVGDLVLDVIGLRGHTPGSVALALSAAGDVPRTVLLTGDSLFPGGPGRTTTPGDFASLMDDLQARIFDVYDDEALVLPGHGDNTWLGAERPQLPEWRARGW</sequence>
<dbReference type="Pfam" id="PF00753">
    <property type="entry name" value="Lactamase_B"/>
    <property type="match status" value="1"/>
</dbReference>
<organism evidence="2 3">
    <name type="scientific">Ornithinimicrobium cerasi</name>
    <dbReference type="NCBI Taxonomy" id="2248773"/>
    <lineage>
        <taxon>Bacteria</taxon>
        <taxon>Bacillati</taxon>
        <taxon>Actinomycetota</taxon>
        <taxon>Actinomycetes</taxon>
        <taxon>Micrococcales</taxon>
        <taxon>Ornithinimicrobiaceae</taxon>
        <taxon>Ornithinimicrobium</taxon>
    </lineage>
</organism>
<evidence type="ECO:0000259" key="1">
    <source>
        <dbReference type="SMART" id="SM00849"/>
    </source>
</evidence>
<dbReference type="EMBL" id="OBQK01000003">
    <property type="protein sequence ID" value="SOC54531.1"/>
    <property type="molecule type" value="Genomic_DNA"/>
</dbReference>
<dbReference type="SUPFAM" id="SSF56281">
    <property type="entry name" value="Metallo-hydrolase/oxidoreductase"/>
    <property type="match status" value="1"/>
</dbReference>
<dbReference type="PANTHER" id="PTHR46233">
    <property type="entry name" value="HYDROXYACYLGLUTATHIONE HYDROLASE GLOC"/>
    <property type="match status" value="1"/>
</dbReference>
<accession>A0A285VPJ6</accession>
<dbReference type="CDD" id="cd06262">
    <property type="entry name" value="metallo-hydrolase-like_MBL-fold"/>
    <property type="match status" value="1"/>
</dbReference>
<evidence type="ECO:0000313" key="3">
    <source>
        <dbReference type="Proteomes" id="UP000219688"/>
    </source>
</evidence>
<gene>
    <name evidence="2" type="ORF">SAMN05421879_103215</name>
</gene>
<dbReference type="Proteomes" id="UP000219688">
    <property type="component" value="Unassembled WGS sequence"/>
</dbReference>
<dbReference type="AlphaFoldDB" id="A0A285VPJ6"/>